<dbReference type="Pfam" id="PF09356">
    <property type="entry name" value="Phage_BR0599"/>
    <property type="match status" value="1"/>
</dbReference>
<name>A0A2R8AKL3_9RHOB</name>
<dbReference type="Pfam" id="PF09931">
    <property type="entry name" value="Phage_phiJL001_Gp84_N"/>
    <property type="match status" value="1"/>
</dbReference>
<dbReference type="NCBIfam" id="TIGR02218">
    <property type="entry name" value="phg_TIGR02218"/>
    <property type="match status" value="1"/>
</dbReference>
<evidence type="ECO:0000313" key="3">
    <source>
        <dbReference type="Proteomes" id="UP000244911"/>
    </source>
</evidence>
<dbReference type="RefSeq" id="WP_108856574.1">
    <property type="nucleotide sequence ID" value="NZ_OMOI01000001.1"/>
</dbReference>
<dbReference type="Proteomes" id="UP000244911">
    <property type="component" value="Unassembled WGS sequence"/>
</dbReference>
<dbReference type="InterPro" id="IPR011928">
    <property type="entry name" value="Phage_phiJL001_Gp84"/>
</dbReference>
<dbReference type="EMBL" id="OMOI01000001">
    <property type="protein sequence ID" value="SPF76588.1"/>
    <property type="molecule type" value="Genomic_DNA"/>
</dbReference>
<reference evidence="2 3" key="1">
    <citation type="submission" date="2018-03" db="EMBL/GenBank/DDBJ databases">
        <authorList>
            <person name="Keele B.F."/>
        </authorList>
    </citation>
    <scope>NUCLEOTIDE SEQUENCE [LARGE SCALE GENOMIC DNA]</scope>
    <source>
        <strain evidence="2 3">CECT 8811</strain>
    </source>
</reference>
<gene>
    <name evidence="2" type="ORF">ALP8811_01596</name>
</gene>
<organism evidence="2 3">
    <name type="scientific">Aliiroseovarius pelagivivens</name>
    <dbReference type="NCBI Taxonomy" id="1639690"/>
    <lineage>
        <taxon>Bacteria</taxon>
        <taxon>Pseudomonadati</taxon>
        <taxon>Pseudomonadota</taxon>
        <taxon>Alphaproteobacteria</taxon>
        <taxon>Rhodobacterales</taxon>
        <taxon>Paracoccaceae</taxon>
        <taxon>Aliiroseovarius</taxon>
    </lineage>
</organism>
<proteinExistence type="predicted"/>
<evidence type="ECO:0000259" key="1">
    <source>
        <dbReference type="Pfam" id="PF09356"/>
    </source>
</evidence>
<keyword evidence="3" id="KW-1185">Reference proteome</keyword>
<evidence type="ECO:0000313" key="2">
    <source>
        <dbReference type="EMBL" id="SPF76588.1"/>
    </source>
</evidence>
<sequence length="317" mass="34956">MAVPTGFQAHLSEGVTTVARLWKVTRRDGVVYGFTDHDLDVQMDGLVYKADTGMTAHALSQTTGLSVDNTEALGVLSTDAISEKDIRAGRYDGAEVEAWLVNWRDASQRFLRFRGKVGELAREAGGFRAELNGLSEAMNQPQGRAYQSPCSAVLGDEKCRFDLDQTGYSVELDLVSNEDETVFRFEDMALYPNDWFVRGRFTVLSGEAEGLSGIIKNDTTGEDGARTIELWEALRADMQPGDRVRLEAGCDKLPSTCRKKFNNFLNFRGFPDIPGEDWLMSYPIPTGRNDGGDGRETLDLQDLLSGDDNPFNPISGG</sequence>
<feature type="domain" description="Bacteriophage phiJL001 Gp84 C-terminal" evidence="1">
    <location>
        <begin position="194"/>
        <end position="277"/>
    </location>
</feature>
<accession>A0A2R8AKL3</accession>
<dbReference type="InterPro" id="IPR018964">
    <property type="entry name" value="Phage_phiJL001_Gp84_C"/>
</dbReference>
<dbReference type="AlphaFoldDB" id="A0A2R8AKL3"/>
<protein>
    <recommendedName>
        <fullName evidence="1">Bacteriophage phiJL001 Gp84 C-terminal domain-containing protein</fullName>
    </recommendedName>
</protein>
<dbReference type="OrthoDB" id="1633386at2"/>